<dbReference type="EMBL" id="MU827324">
    <property type="protein sequence ID" value="KAJ7356113.1"/>
    <property type="molecule type" value="Genomic_DNA"/>
</dbReference>
<evidence type="ECO:0000313" key="2">
    <source>
        <dbReference type="EMBL" id="KAJ7356113.1"/>
    </source>
</evidence>
<feature type="compositionally biased region" description="Basic and acidic residues" evidence="1">
    <location>
        <begin position="134"/>
        <end position="146"/>
    </location>
</feature>
<sequence length="162" mass="18759">MNSTKKEMRREASDCLVIVLKDAKVQKRPECRAWLERRSSEVLFYPDRATKTSLVHFLYKNQNLQHELPVDLHIEHLSSTYRNQTLEINNKTISKSLSCFVNHGMFSEKESGRESPVGQKETSFGRGSNLPRQRATDQRSRQHDTVKPISSPKHSCSPQLRH</sequence>
<comment type="caution">
    <text evidence="2">The sequence shown here is derived from an EMBL/GenBank/DDBJ whole genome shotgun (WGS) entry which is preliminary data.</text>
</comment>
<name>A0A9W9YKR9_9CNID</name>
<evidence type="ECO:0000313" key="3">
    <source>
        <dbReference type="Proteomes" id="UP001163046"/>
    </source>
</evidence>
<dbReference type="Proteomes" id="UP001163046">
    <property type="component" value="Unassembled WGS sequence"/>
</dbReference>
<feature type="region of interest" description="Disordered" evidence="1">
    <location>
        <begin position="108"/>
        <end position="162"/>
    </location>
</feature>
<organism evidence="2 3">
    <name type="scientific">Desmophyllum pertusum</name>
    <dbReference type="NCBI Taxonomy" id="174260"/>
    <lineage>
        <taxon>Eukaryota</taxon>
        <taxon>Metazoa</taxon>
        <taxon>Cnidaria</taxon>
        <taxon>Anthozoa</taxon>
        <taxon>Hexacorallia</taxon>
        <taxon>Scleractinia</taxon>
        <taxon>Caryophylliina</taxon>
        <taxon>Caryophylliidae</taxon>
        <taxon>Desmophyllum</taxon>
    </lineage>
</organism>
<accession>A0A9W9YKR9</accession>
<dbReference type="OrthoDB" id="5978482at2759"/>
<feature type="compositionally biased region" description="Polar residues" evidence="1">
    <location>
        <begin position="152"/>
        <end position="162"/>
    </location>
</feature>
<protein>
    <submittedName>
        <fullName evidence="2">Uncharacterized protein</fullName>
    </submittedName>
</protein>
<evidence type="ECO:0000256" key="1">
    <source>
        <dbReference type="SAM" id="MobiDB-lite"/>
    </source>
</evidence>
<reference evidence="2" key="1">
    <citation type="submission" date="2023-01" db="EMBL/GenBank/DDBJ databases">
        <title>Genome assembly of the deep-sea coral Lophelia pertusa.</title>
        <authorList>
            <person name="Herrera S."/>
            <person name="Cordes E."/>
        </authorList>
    </citation>
    <scope>NUCLEOTIDE SEQUENCE</scope>
    <source>
        <strain evidence="2">USNM1676648</strain>
        <tissue evidence="2">Polyp</tissue>
    </source>
</reference>
<keyword evidence="3" id="KW-1185">Reference proteome</keyword>
<proteinExistence type="predicted"/>
<dbReference type="AlphaFoldDB" id="A0A9W9YKR9"/>
<gene>
    <name evidence="2" type="ORF">OS493_026492</name>
</gene>